<evidence type="ECO:0000313" key="2">
    <source>
        <dbReference type="EMBL" id="KAA1068993.1"/>
    </source>
</evidence>
<name>A0A5B0LYQ1_PUCGR</name>
<dbReference type="AlphaFoldDB" id="A0A5B0LYQ1"/>
<sequence>MPAADQANGPDPSGAISSPPSLSLSNSHWAIASHHHHPRKPSAHPEYNPLQPPLGRFTSEV</sequence>
<reference evidence="2 3" key="1">
    <citation type="submission" date="2019-05" db="EMBL/GenBank/DDBJ databases">
        <title>Emergence of the Ug99 lineage of the wheat stem rust pathogen through somatic hybridization.</title>
        <authorList>
            <person name="Li F."/>
            <person name="Upadhyaya N.M."/>
            <person name="Sperschneider J."/>
            <person name="Matny O."/>
            <person name="Nguyen-Phuc H."/>
            <person name="Mago R."/>
            <person name="Raley C."/>
            <person name="Miller M.E."/>
            <person name="Silverstein K.A.T."/>
            <person name="Henningsen E."/>
            <person name="Hirsch C.D."/>
            <person name="Visser B."/>
            <person name="Pretorius Z.A."/>
            <person name="Steffenson B.J."/>
            <person name="Schwessinger B."/>
            <person name="Dodds P.N."/>
            <person name="Figueroa M."/>
        </authorList>
    </citation>
    <scope>NUCLEOTIDE SEQUENCE [LARGE SCALE GENOMIC DNA]</scope>
    <source>
        <strain evidence="2">21-0</strain>
    </source>
</reference>
<comment type="caution">
    <text evidence="2">The sequence shown here is derived from an EMBL/GenBank/DDBJ whole genome shotgun (WGS) entry which is preliminary data.</text>
</comment>
<dbReference type="Proteomes" id="UP000324748">
    <property type="component" value="Unassembled WGS sequence"/>
</dbReference>
<proteinExistence type="predicted"/>
<keyword evidence="3" id="KW-1185">Reference proteome</keyword>
<protein>
    <submittedName>
        <fullName evidence="2">Uncharacterized protein</fullName>
    </submittedName>
</protein>
<feature type="region of interest" description="Disordered" evidence="1">
    <location>
        <begin position="1"/>
        <end position="61"/>
    </location>
</feature>
<organism evidence="2 3">
    <name type="scientific">Puccinia graminis f. sp. tritici</name>
    <dbReference type="NCBI Taxonomy" id="56615"/>
    <lineage>
        <taxon>Eukaryota</taxon>
        <taxon>Fungi</taxon>
        <taxon>Dikarya</taxon>
        <taxon>Basidiomycota</taxon>
        <taxon>Pucciniomycotina</taxon>
        <taxon>Pucciniomycetes</taxon>
        <taxon>Pucciniales</taxon>
        <taxon>Pucciniaceae</taxon>
        <taxon>Puccinia</taxon>
    </lineage>
</organism>
<gene>
    <name evidence="2" type="ORF">PGT21_008096</name>
</gene>
<feature type="compositionally biased region" description="Low complexity" evidence="1">
    <location>
        <begin position="17"/>
        <end position="27"/>
    </location>
</feature>
<evidence type="ECO:0000256" key="1">
    <source>
        <dbReference type="SAM" id="MobiDB-lite"/>
    </source>
</evidence>
<accession>A0A5B0LYQ1</accession>
<evidence type="ECO:0000313" key="3">
    <source>
        <dbReference type="Proteomes" id="UP000324748"/>
    </source>
</evidence>
<dbReference type="EMBL" id="VSWC01000183">
    <property type="protein sequence ID" value="KAA1068993.1"/>
    <property type="molecule type" value="Genomic_DNA"/>
</dbReference>
<feature type="compositionally biased region" description="Basic residues" evidence="1">
    <location>
        <begin position="33"/>
        <end position="42"/>
    </location>
</feature>